<reference evidence="1" key="1">
    <citation type="journal article" date="2021" name="Proc. Natl. Acad. Sci. U.S.A.">
        <title>A Catalog of Tens of Thousands of Viruses from Human Metagenomes Reveals Hidden Associations with Chronic Diseases.</title>
        <authorList>
            <person name="Tisza M.J."/>
            <person name="Buck C.B."/>
        </authorList>
    </citation>
    <scope>NUCLEOTIDE SEQUENCE</scope>
    <source>
        <strain evidence="1">CtFSL3</strain>
    </source>
</reference>
<name>A0A8S5PCL6_9CAUD</name>
<dbReference type="EMBL" id="BK015393">
    <property type="protein sequence ID" value="DAE04722.1"/>
    <property type="molecule type" value="Genomic_DNA"/>
</dbReference>
<organism evidence="1">
    <name type="scientific">Siphoviridae sp. ctFSL3</name>
    <dbReference type="NCBI Taxonomy" id="2825404"/>
    <lineage>
        <taxon>Viruses</taxon>
        <taxon>Duplodnaviria</taxon>
        <taxon>Heunggongvirae</taxon>
        <taxon>Uroviricota</taxon>
        <taxon>Caudoviricetes</taxon>
    </lineage>
</organism>
<protein>
    <submittedName>
        <fullName evidence="1">Uncharacterized protein</fullName>
    </submittedName>
</protein>
<proteinExistence type="predicted"/>
<evidence type="ECO:0000313" key="1">
    <source>
        <dbReference type="EMBL" id="DAE04722.1"/>
    </source>
</evidence>
<sequence>MIYALILRAFSFLYKKIMRKIMKHLYYIK</sequence>
<accession>A0A8S5PCL6</accession>